<feature type="transmembrane region" description="Helical" evidence="7">
    <location>
        <begin position="381"/>
        <end position="401"/>
    </location>
</feature>
<dbReference type="PANTHER" id="PTHR30509">
    <property type="entry name" value="P-HYDROXYBENZOIC ACID EFFLUX PUMP SUBUNIT-RELATED"/>
    <property type="match status" value="1"/>
</dbReference>
<keyword evidence="5 7" id="KW-0472">Membrane</keyword>
<comment type="similarity">
    <text evidence="6">Belongs to the YccS/YhfK family.</text>
</comment>
<evidence type="ECO:0000256" key="3">
    <source>
        <dbReference type="ARBA" id="ARBA00022692"/>
    </source>
</evidence>
<evidence type="ECO:0000256" key="4">
    <source>
        <dbReference type="ARBA" id="ARBA00022989"/>
    </source>
</evidence>
<dbReference type="EMBL" id="JBBEGN010000005">
    <property type="protein sequence ID" value="MEJ2868661.1"/>
    <property type="molecule type" value="Genomic_DNA"/>
</dbReference>
<feature type="transmembrane region" description="Helical" evidence="7">
    <location>
        <begin position="47"/>
        <end position="65"/>
    </location>
</feature>
<gene>
    <name evidence="9" type="ORF">WCD74_12890</name>
</gene>
<comment type="caution">
    <text evidence="9">The sequence shown here is derived from an EMBL/GenBank/DDBJ whole genome shotgun (WGS) entry which is preliminary data.</text>
</comment>
<evidence type="ECO:0000313" key="10">
    <source>
        <dbReference type="Proteomes" id="UP001385809"/>
    </source>
</evidence>
<evidence type="ECO:0000256" key="5">
    <source>
        <dbReference type="ARBA" id="ARBA00023136"/>
    </source>
</evidence>
<evidence type="ECO:0000256" key="6">
    <source>
        <dbReference type="ARBA" id="ARBA00043993"/>
    </source>
</evidence>
<reference evidence="9 10" key="1">
    <citation type="submission" date="2024-03" db="EMBL/GenBank/DDBJ databases">
        <title>Actinomycetospora sp. OC33-EN08, a novel actinomycete isolated from wild orchid (Aerides multiflora).</title>
        <authorList>
            <person name="Suriyachadkun C."/>
        </authorList>
    </citation>
    <scope>NUCLEOTIDE SEQUENCE [LARGE SCALE GENOMIC DNA]</scope>
    <source>
        <strain evidence="9 10">OC33-EN08</strain>
    </source>
</reference>
<evidence type="ECO:0000256" key="2">
    <source>
        <dbReference type="ARBA" id="ARBA00022475"/>
    </source>
</evidence>
<dbReference type="Proteomes" id="UP001385809">
    <property type="component" value="Unassembled WGS sequence"/>
</dbReference>
<dbReference type="Pfam" id="PF13515">
    <property type="entry name" value="FUSC_2"/>
    <property type="match status" value="1"/>
</dbReference>
<proteinExistence type="inferred from homology"/>
<dbReference type="PANTHER" id="PTHR30509:SF9">
    <property type="entry name" value="MULTIDRUG RESISTANCE PROTEIN MDTO"/>
    <property type="match status" value="1"/>
</dbReference>
<sequence length="536" mass="55454">MRVPLPVRAALRPLPDRWGVLPGLRATAAAAVVLGLAVAVSDPSVGGIAYLGVACAVSFVGSGGARSRTARVAGQAVGAAAGMALGALVPATAGWVVPTAAGVGFVAGALGRIGPASTGAALMAVVGVAYAQFDRLPVPWWEPVLAYLLGSTVVLAFALAESATLGRHDTRRAVAAVWDAAADLVLAPDEDSARHRLAEAWATAHEAVVGYRRRPAGRADWAGAREAAVEAARLAAVPTADLATRSELARRWRSAAMDARDQPSDDRPPRWRSVVRPALEPAALWSGARVGACVGVATCVALLLHSPAHAFWIPLTVAVVVRPEYGSVLVRSVHRLLGTVVGVAVVAGLLEMVSSPVAIAVVAALSLGSAAFGATRSYGVAVAGITGSALFSTALTSPAGFDPWARLVDTVVGCAVALVVGVLLWPRRGLHDQSGEFARATVALAEYAERPGRTTADAAYHRAHRWREQLGRDVTEPDPARAAADWLPVAHRLEHVVDLVSAEARPDVAHRLRARPGTAAEAGALLDLIAEMLHTR</sequence>
<dbReference type="InterPro" id="IPR049453">
    <property type="entry name" value="Memb_transporter_dom"/>
</dbReference>
<comment type="subcellular location">
    <subcellularLocation>
        <location evidence="1">Cell membrane</location>
        <topology evidence="1">Multi-pass membrane protein</topology>
    </subcellularLocation>
</comment>
<evidence type="ECO:0000256" key="1">
    <source>
        <dbReference type="ARBA" id="ARBA00004651"/>
    </source>
</evidence>
<feature type="domain" description="Integral membrane bound transporter" evidence="8">
    <location>
        <begin position="297"/>
        <end position="420"/>
    </location>
</feature>
<accession>A0ABU8MN35</accession>
<keyword evidence="3 7" id="KW-0812">Transmembrane</keyword>
<organism evidence="9 10">
    <name type="scientific">Actinomycetospora aurantiaca</name>
    <dbReference type="NCBI Taxonomy" id="3129233"/>
    <lineage>
        <taxon>Bacteria</taxon>
        <taxon>Bacillati</taxon>
        <taxon>Actinomycetota</taxon>
        <taxon>Actinomycetes</taxon>
        <taxon>Pseudonocardiales</taxon>
        <taxon>Pseudonocardiaceae</taxon>
        <taxon>Actinomycetospora</taxon>
    </lineage>
</organism>
<feature type="transmembrane region" description="Helical" evidence="7">
    <location>
        <begin position="144"/>
        <end position="163"/>
    </location>
</feature>
<keyword evidence="2" id="KW-1003">Cell membrane</keyword>
<keyword evidence="4 7" id="KW-1133">Transmembrane helix</keyword>
<feature type="transmembrane region" description="Helical" evidence="7">
    <location>
        <begin position="20"/>
        <end position="40"/>
    </location>
</feature>
<evidence type="ECO:0000259" key="8">
    <source>
        <dbReference type="Pfam" id="PF13515"/>
    </source>
</evidence>
<evidence type="ECO:0000256" key="7">
    <source>
        <dbReference type="SAM" id="Phobius"/>
    </source>
</evidence>
<protein>
    <submittedName>
        <fullName evidence="9">FUSC family protein</fullName>
    </submittedName>
</protein>
<evidence type="ECO:0000313" key="9">
    <source>
        <dbReference type="EMBL" id="MEJ2868661.1"/>
    </source>
</evidence>
<keyword evidence="10" id="KW-1185">Reference proteome</keyword>
<dbReference type="RefSeq" id="WP_337695236.1">
    <property type="nucleotide sequence ID" value="NZ_JBBEGN010000005.1"/>
</dbReference>
<feature type="transmembrane region" description="Helical" evidence="7">
    <location>
        <begin position="407"/>
        <end position="425"/>
    </location>
</feature>
<feature type="transmembrane region" description="Helical" evidence="7">
    <location>
        <begin position="77"/>
        <end position="97"/>
    </location>
</feature>
<name>A0ABU8MN35_9PSEU</name>
<feature type="transmembrane region" description="Helical" evidence="7">
    <location>
        <begin position="109"/>
        <end position="132"/>
    </location>
</feature>